<evidence type="ECO:0000256" key="1">
    <source>
        <dbReference type="SAM" id="Phobius"/>
    </source>
</evidence>
<dbReference type="EMBL" id="JACVVK020000145">
    <property type="protein sequence ID" value="KAK7488917.1"/>
    <property type="molecule type" value="Genomic_DNA"/>
</dbReference>
<comment type="caution">
    <text evidence="2">The sequence shown here is derived from an EMBL/GenBank/DDBJ whole genome shotgun (WGS) entry which is preliminary data.</text>
</comment>
<evidence type="ECO:0000313" key="2">
    <source>
        <dbReference type="EMBL" id="KAK7488917.1"/>
    </source>
</evidence>
<keyword evidence="1" id="KW-1133">Transmembrane helix</keyword>
<accession>A0ABD0KP62</accession>
<dbReference type="AlphaFoldDB" id="A0ABD0KP62"/>
<feature type="transmembrane region" description="Helical" evidence="1">
    <location>
        <begin position="203"/>
        <end position="223"/>
    </location>
</feature>
<gene>
    <name evidence="2" type="ORF">BaRGS_00019874</name>
</gene>
<sequence length="445" mass="48353">MPRCLHDLEAELREVTVNASMPSRLGGRVTTIGMNERETVGCRAASMADLWSMFPCRLQMIAVVFTSFAVVGVCGNGMSVRPYKGIPSIQELVCSGEALSPEINLLGMALYTLRGNKVVANLNVKDNECLTSETETYTSCVIDRSDSSRTRLTTLVLDVPEEDTLPLEALGGSNSSCFRSARKTARAVTVSAWQFAMMAAVHLGRMLPTLCVFIVVKFVAVGGNGNVLNSFFGGGALRWLCECGVRDVTAVSLPRGDGKMLFLRLMAIFALSAVCSGSRHGLLTRLFKGMPSIQEVECSGESIGSDMVGITLFTARDNRVIAYFDADDEKCFTSSFYSACLTDGRERHRTKLVTLVADVSDSEPRLYGCNVSIFRAGRPGVVSWSVKVQLNRMQLSFSSSFEAENETVWKVVFAITAAALRSKPSNILLLMLDVVILTTRAEKSG</sequence>
<keyword evidence="1" id="KW-0472">Membrane</keyword>
<organism evidence="2 3">
    <name type="scientific">Batillaria attramentaria</name>
    <dbReference type="NCBI Taxonomy" id="370345"/>
    <lineage>
        <taxon>Eukaryota</taxon>
        <taxon>Metazoa</taxon>
        <taxon>Spiralia</taxon>
        <taxon>Lophotrochozoa</taxon>
        <taxon>Mollusca</taxon>
        <taxon>Gastropoda</taxon>
        <taxon>Caenogastropoda</taxon>
        <taxon>Sorbeoconcha</taxon>
        <taxon>Cerithioidea</taxon>
        <taxon>Batillariidae</taxon>
        <taxon>Batillaria</taxon>
    </lineage>
</organism>
<feature type="transmembrane region" description="Helical" evidence="1">
    <location>
        <begin position="261"/>
        <end position="282"/>
    </location>
</feature>
<keyword evidence="1" id="KW-0812">Transmembrane</keyword>
<protein>
    <submittedName>
        <fullName evidence="2">Uncharacterized protein</fullName>
    </submittedName>
</protein>
<proteinExistence type="predicted"/>
<keyword evidence="3" id="KW-1185">Reference proteome</keyword>
<name>A0ABD0KP62_9CAEN</name>
<reference evidence="2 3" key="1">
    <citation type="journal article" date="2023" name="Sci. Data">
        <title>Genome assembly of the Korean intertidal mud-creeper Batillaria attramentaria.</title>
        <authorList>
            <person name="Patra A.K."/>
            <person name="Ho P.T."/>
            <person name="Jun S."/>
            <person name="Lee S.J."/>
            <person name="Kim Y."/>
            <person name="Won Y.J."/>
        </authorList>
    </citation>
    <scope>NUCLEOTIDE SEQUENCE [LARGE SCALE GENOMIC DNA]</scope>
    <source>
        <strain evidence="2">Wonlab-2016</strain>
    </source>
</reference>
<evidence type="ECO:0000313" key="3">
    <source>
        <dbReference type="Proteomes" id="UP001519460"/>
    </source>
</evidence>
<dbReference type="Proteomes" id="UP001519460">
    <property type="component" value="Unassembled WGS sequence"/>
</dbReference>
<feature type="transmembrane region" description="Helical" evidence="1">
    <location>
        <begin position="58"/>
        <end position="78"/>
    </location>
</feature>